<reference evidence="3" key="3">
    <citation type="submission" date="2019-03" db="EMBL/GenBank/DDBJ databases">
        <authorList>
            <person name="Warren W.C."/>
            <person name="Johnson G.S."/>
        </authorList>
    </citation>
    <scope>NUCLEOTIDE SEQUENCE [LARGE SCALE GENOMIC DNA]</scope>
    <source>
        <strain evidence="3">Basenji</strain>
    </source>
</reference>
<dbReference type="Ensembl" id="ENSCAFT00000069258.2">
    <property type="protein sequence ID" value="ENSCAFP00000062613.1"/>
    <property type="gene ID" value="ENSCAFG00000048460.2"/>
</dbReference>
<dbReference type="Ensembl" id="ENSCAFT00030013183.1">
    <property type="protein sequence ID" value="ENSCAFP00030011523.1"/>
    <property type="gene ID" value="ENSCAFG00030007193.1"/>
</dbReference>
<evidence type="ECO:0000313" key="3">
    <source>
        <dbReference type="Ensembl" id="ENSCAFP00030011523.1"/>
    </source>
</evidence>
<dbReference type="PRINTS" id="PR00259">
    <property type="entry name" value="TMFOUR"/>
</dbReference>
<dbReference type="Proteomes" id="UP000694429">
    <property type="component" value="Chromosome 6"/>
</dbReference>
<dbReference type="AlphaFoldDB" id="A0A8C0QAQ1"/>
<keyword evidence="1" id="KW-1133">Transmembrane helix</keyword>
<accession>A0A8C0QAQ1</accession>
<reference evidence="2 5" key="1">
    <citation type="journal article" date="2005" name="Nature">
        <title>Genome sequence, comparative analysis and haplotype structure of the domestic dog.</title>
        <authorList>
            <consortium name="Broad Sequencing Platform"/>
            <person name="Lindblad-Toh K."/>
            <person name="Wade C.M."/>
            <person name="Mikkelsen T.S."/>
            <person name="Karlsson E.K."/>
            <person name="Jaffe D.B."/>
            <person name="Kamal M."/>
            <person name="Clamp M."/>
            <person name="Chang J.L."/>
            <person name="Kulbokas E.J. III"/>
            <person name="Zody M.C."/>
            <person name="Mauceli E."/>
            <person name="Xie X."/>
            <person name="Breen M."/>
            <person name="Wayne R.K."/>
            <person name="Ostrander E.A."/>
            <person name="Ponting C.P."/>
            <person name="Galibert F."/>
            <person name="Smith D.R."/>
            <person name="DeJong P.J."/>
            <person name="Kirkness E."/>
            <person name="Alvarez P."/>
            <person name="Biagi T."/>
            <person name="Brockman W."/>
            <person name="Butler J."/>
            <person name="Chin C.W."/>
            <person name="Cook A."/>
            <person name="Cuff J."/>
            <person name="Daly M.J."/>
            <person name="DeCaprio D."/>
            <person name="Gnerre S."/>
            <person name="Grabherr M."/>
            <person name="Kellis M."/>
            <person name="Kleber M."/>
            <person name="Bardeleben C."/>
            <person name="Goodstadt L."/>
            <person name="Heger A."/>
            <person name="Hitte C."/>
            <person name="Kim L."/>
            <person name="Koepfli K.P."/>
            <person name="Parker H.G."/>
            <person name="Pollinger J.P."/>
            <person name="Searle S.M."/>
            <person name="Sutter N.B."/>
            <person name="Thomas R."/>
            <person name="Webber C."/>
            <person name="Baldwin J."/>
            <person name="Abebe A."/>
            <person name="Abouelleil A."/>
            <person name="Aftuck L."/>
            <person name="Ait-Zahra M."/>
            <person name="Aldredge T."/>
            <person name="Allen N."/>
            <person name="An P."/>
            <person name="Anderson S."/>
            <person name="Antoine C."/>
            <person name="Arachchi H."/>
            <person name="Aslam A."/>
            <person name="Ayotte L."/>
            <person name="Bachantsang P."/>
            <person name="Barry A."/>
            <person name="Bayul T."/>
            <person name="Benamara M."/>
            <person name="Berlin A."/>
            <person name="Bessette D."/>
            <person name="Blitshteyn B."/>
            <person name="Bloom T."/>
            <person name="Blye J."/>
            <person name="Boguslavskiy L."/>
            <person name="Bonnet C."/>
            <person name="Boukhgalter B."/>
            <person name="Brown A."/>
            <person name="Cahill P."/>
            <person name="Calixte N."/>
            <person name="Camarata J."/>
            <person name="Cheshatsang Y."/>
            <person name="Chu J."/>
            <person name="Citroen M."/>
            <person name="Collymore A."/>
            <person name="Cooke P."/>
            <person name="Dawoe T."/>
            <person name="Daza R."/>
            <person name="Decktor K."/>
            <person name="DeGray S."/>
            <person name="Dhargay N."/>
            <person name="Dooley K."/>
            <person name="Dooley K."/>
            <person name="Dorje P."/>
            <person name="Dorjee K."/>
            <person name="Dorris L."/>
            <person name="Duffey N."/>
            <person name="Dupes A."/>
            <person name="Egbiremolen O."/>
            <person name="Elong R."/>
            <person name="Falk J."/>
            <person name="Farina A."/>
            <person name="Faro S."/>
            <person name="Ferguson D."/>
            <person name="Ferreira P."/>
            <person name="Fisher S."/>
            <person name="FitzGerald M."/>
            <person name="Foley K."/>
            <person name="Foley C."/>
            <person name="Franke A."/>
            <person name="Friedrich D."/>
            <person name="Gage D."/>
            <person name="Garber M."/>
            <person name="Gearin G."/>
            <person name="Giannoukos G."/>
            <person name="Goode T."/>
            <person name="Goyette A."/>
            <person name="Graham J."/>
            <person name="Grandbois E."/>
            <person name="Gyaltsen K."/>
            <person name="Hafez N."/>
            <person name="Hagopian D."/>
            <person name="Hagos B."/>
            <person name="Hall J."/>
            <person name="Healy C."/>
            <person name="Hegarty R."/>
            <person name="Honan T."/>
            <person name="Horn A."/>
            <person name="Houde N."/>
            <person name="Hughes L."/>
            <person name="Hunnicutt L."/>
            <person name="Husby M."/>
            <person name="Jester B."/>
            <person name="Jones C."/>
            <person name="Kamat A."/>
            <person name="Kanga B."/>
            <person name="Kells C."/>
            <person name="Khazanovich D."/>
            <person name="Kieu A.C."/>
            <person name="Kisner P."/>
            <person name="Kumar M."/>
            <person name="Lance K."/>
            <person name="Landers T."/>
            <person name="Lara M."/>
            <person name="Lee W."/>
            <person name="Leger J.P."/>
            <person name="Lennon N."/>
            <person name="Leuper L."/>
            <person name="LeVine S."/>
            <person name="Liu J."/>
            <person name="Liu X."/>
            <person name="Lokyitsang Y."/>
            <person name="Lokyitsang T."/>
            <person name="Lui A."/>
            <person name="Macdonald J."/>
            <person name="Major J."/>
            <person name="Marabella R."/>
            <person name="Maru K."/>
            <person name="Matthews C."/>
            <person name="McDonough S."/>
            <person name="Mehta T."/>
            <person name="Meldrim J."/>
            <person name="Melnikov A."/>
            <person name="Meneus L."/>
            <person name="Mihalev A."/>
            <person name="Mihova T."/>
            <person name="Miller K."/>
            <person name="Mittelman R."/>
            <person name="Mlenga V."/>
            <person name="Mulrain L."/>
            <person name="Munson G."/>
            <person name="Navidi A."/>
            <person name="Naylor J."/>
            <person name="Nguyen T."/>
            <person name="Nguyen N."/>
            <person name="Nguyen C."/>
            <person name="Nguyen T."/>
            <person name="Nicol R."/>
            <person name="Norbu N."/>
            <person name="Norbu C."/>
            <person name="Novod N."/>
            <person name="Nyima T."/>
            <person name="Olandt P."/>
            <person name="O'Neill B."/>
            <person name="O'Neill K."/>
            <person name="Osman S."/>
            <person name="Oyono L."/>
            <person name="Patti C."/>
            <person name="Perrin D."/>
            <person name="Phunkhang P."/>
            <person name="Pierre F."/>
            <person name="Priest M."/>
            <person name="Rachupka A."/>
            <person name="Raghuraman S."/>
            <person name="Rameau R."/>
            <person name="Ray V."/>
            <person name="Raymond C."/>
            <person name="Rege F."/>
            <person name="Rise C."/>
            <person name="Rogers J."/>
            <person name="Rogov P."/>
            <person name="Sahalie J."/>
            <person name="Settipalli S."/>
            <person name="Sharpe T."/>
            <person name="Shea T."/>
            <person name="Sheehan M."/>
            <person name="Sherpa N."/>
            <person name="Shi J."/>
            <person name="Shih D."/>
            <person name="Sloan J."/>
            <person name="Smith C."/>
            <person name="Sparrow T."/>
            <person name="Stalker J."/>
            <person name="Stange-Thomann N."/>
            <person name="Stavropoulos S."/>
            <person name="Stone C."/>
            <person name="Stone S."/>
            <person name="Sykes S."/>
            <person name="Tchuinga P."/>
            <person name="Tenzing P."/>
            <person name="Tesfaye S."/>
            <person name="Thoulutsang D."/>
            <person name="Thoulutsang Y."/>
            <person name="Topham K."/>
            <person name="Topping I."/>
            <person name="Tsamla T."/>
            <person name="Vassiliev H."/>
            <person name="Venkataraman V."/>
            <person name="Vo A."/>
            <person name="Wangchuk T."/>
            <person name="Wangdi T."/>
            <person name="Weiand M."/>
            <person name="Wilkinson J."/>
            <person name="Wilson A."/>
            <person name="Yadav S."/>
            <person name="Yang S."/>
            <person name="Yang X."/>
            <person name="Young G."/>
            <person name="Yu Q."/>
            <person name="Zainoun J."/>
            <person name="Zembek L."/>
            <person name="Zimmer A."/>
            <person name="Lander E.S."/>
        </authorList>
    </citation>
    <scope>NUCLEOTIDE SEQUENCE [LARGE SCALE GENOMIC DNA]</scope>
    <source>
        <strain evidence="2">Boxer</strain>
    </source>
</reference>
<evidence type="ECO:0000256" key="1">
    <source>
        <dbReference type="SAM" id="Phobius"/>
    </source>
</evidence>
<reference evidence="4" key="2">
    <citation type="submission" date="2018-10" db="EMBL/GenBank/DDBJ databases">
        <title>De novo assembly of a Great Dane genome.</title>
        <authorList>
            <person name="Kidd J.M."/>
            <person name="Pendleton A.L."/>
            <person name="Shen F."/>
            <person name="Emery S."/>
        </authorList>
    </citation>
    <scope>NUCLEOTIDE SEQUENCE [LARGE SCALE GENOMIC DNA]</scope>
    <source>
        <strain evidence="4">Great Dane</strain>
    </source>
</reference>
<feature type="transmembrane region" description="Helical" evidence="1">
    <location>
        <begin position="20"/>
        <end position="40"/>
    </location>
</feature>
<evidence type="ECO:0000313" key="2">
    <source>
        <dbReference type="Ensembl" id="ENSCAFP00000062613.1"/>
    </source>
</evidence>
<name>A0A8C0QAQ1_CANLF</name>
<sequence>EPVSWGTPPHIKYQLFKFNFIFWLARIAFLVIGLSSELNLKPRASWSKKIIIPESFYTEIYILNAAGALRMLVSFLGCCARAPVHAKIVLWLLLSDICH</sequence>
<keyword evidence="1" id="KW-0812">Transmembrane</keyword>
<evidence type="ECO:0000313" key="5">
    <source>
        <dbReference type="Proteomes" id="UP000002254"/>
    </source>
</evidence>
<proteinExistence type="predicted"/>
<dbReference type="Proteomes" id="UP000002254">
    <property type="component" value="Chromosome 6"/>
</dbReference>
<reference evidence="4" key="4">
    <citation type="submission" date="2025-05" db="UniProtKB">
        <authorList>
            <consortium name="Ensembl"/>
        </authorList>
    </citation>
    <scope>IDENTIFICATION</scope>
</reference>
<dbReference type="Proteomes" id="UP000694542">
    <property type="component" value="Chromosome 6"/>
</dbReference>
<dbReference type="Ensembl" id="ENSCAFT00040013250.1">
    <property type="protein sequence ID" value="ENSCAFP00040011474.1"/>
    <property type="gene ID" value="ENSCAFG00040007153.1"/>
</dbReference>
<evidence type="ECO:0000313" key="6">
    <source>
        <dbReference type="Proteomes" id="UP000694542"/>
    </source>
</evidence>
<evidence type="ECO:0000313" key="4">
    <source>
        <dbReference type="Ensembl" id="ENSCAFP00040011474.1"/>
    </source>
</evidence>
<keyword evidence="1" id="KW-0472">Membrane</keyword>
<protein>
    <submittedName>
        <fullName evidence="4">Uncharacterized protein</fullName>
    </submittedName>
</protein>
<dbReference type="OrthoDB" id="5870230at2759"/>
<organism evidence="4 6">
    <name type="scientific">Canis lupus familiaris</name>
    <name type="common">Dog</name>
    <name type="synonym">Canis familiaris</name>
    <dbReference type="NCBI Taxonomy" id="9615"/>
    <lineage>
        <taxon>Eukaryota</taxon>
        <taxon>Metazoa</taxon>
        <taxon>Chordata</taxon>
        <taxon>Craniata</taxon>
        <taxon>Vertebrata</taxon>
        <taxon>Euteleostomi</taxon>
        <taxon>Mammalia</taxon>
        <taxon>Eutheria</taxon>
        <taxon>Laurasiatheria</taxon>
        <taxon>Carnivora</taxon>
        <taxon>Caniformia</taxon>
        <taxon>Canidae</taxon>
        <taxon>Canis</taxon>
    </lineage>
</organism>